<feature type="compositionally biased region" description="Polar residues" evidence="1">
    <location>
        <begin position="281"/>
        <end position="291"/>
    </location>
</feature>
<reference evidence="2 3" key="1">
    <citation type="journal article" date="2024" name="Science">
        <title>Giant polyketide synthase enzymes in the biosynthesis of giant marine polyether toxins.</title>
        <authorList>
            <person name="Fallon T.R."/>
            <person name="Shende V.V."/>
            <person name="Wierzbicki I.H."/>
            <person name="Pendleton A.L."/>
            <person name="Watervoot N.F."/>
            <person name="Auber R.P."/>
            <person name="Gonzalez D.J."/>
            <person name="Wisecaver J.H."/>
            <person name="Moore B.S."/>
        </authorList>
    </citation>
    <scope>NUCLEOTIDE SEQUENCE [LARGE SCALE GENOMIC DNA]</scope>
    <source>
        <strain evidence="2 3">12B1</strain>
    </source>
</reference>
<evidence type="ECO:0000313" key="2">
    <source>
        <dbReference type="EMBL" id="KAL1526734.1"/>
    </source>
</evidence>
<organism evidence="2 3">
    <name type="scientific">Prymnesium parvum</name>
    <name type="common">Toxic golden alga</name>
    <dbReference type="NCBI Taxonomy" id="97485"/>
    <lineage>
        <taxon>Eukaryota</taxon>
        <taxon>Haptista</taxon>
        <taxon>Haptophyta</taxon>
        <taxon>Prymnesiophyceae</taxon>
        <taxon>Prymnesiales</taxon>
        <taxon>Prymnesiaceae</taxon>
        <taxon>Prymnesium</taxon>
    </lineage>
</organism>
<gene>
    <name evidence="2" type="ORF">AB1Y20_015430</name>
</gene>
<feature type="region of interest" description="Disordered" evidence="1">
    <location>
        <begin position="340"/>
        <end position="372"/>
    </location>
</feature>
<dbReference type="Proteomes" id="UP001515480">
    <property type="component" value="Unassembled WGS sequence"/>
</dbReference>
<evidence type="ECO:0000256" key="1">
    <source>
        <dbReference type="SAM" id="MobiDB-lite"/>
    </source>
</evidence>
<evidence type="ECO:0000313" key="3">
    <source>
        <dbReference type="Proteomes" id="UP001515480"/>
    </source>
</evidence>
<proteinExistence type="predicted"/>
<comment type="caution">
    <text evidence="2">The sequence shown here is derived from an EMBL/GenBank/DDBJ whole genome shotgun (WGS) entry which is preliminary data.</text>
</comment>
<keyword evidence="3" id="KW-1185">Reference proteome</keyword>
<feature type="compositionally biased region" description="Basic and acidic residues" evidence="1">
    <location>
        <begin position="342"/>
        <end position="355"/>
    </location>
</feature>
<name>A0AB34K2J1_PRYPA</name>
<feature type="region of interest" description="Disordered" evidence="1">
    <location>
        <begin position="266"/>
        <end position="292"/>
    </location>
</feature>
<protein>
    <submittedName>
        <fullName evidence="2">Uncharacterized protein</fullName>
    </submittedName>
</protein>
<accession>A0AB34K2J1</accession>
<dbReference type="AlphaFoldDB" id="A0AB34K2J1"/>
<sequence>MESEDELCVCLDADGRVHGSHAACPDASFRVFDRLLSLRPAALHALRRECLLASWPLAAGSFWLHHAQPPRGPLEALARRIFELHTDSAALDREATAGAEWWANVSRSEAMARGGGYGDIAFHFDKDEGAHEAHGLIIHPVLSTVTYLSDSGAPTVVVSDATVSPVGEYSACRMSAHLVPPRVGRHLRFDGRLLHGAPRSILPPAGEEAGSYERVTFCVNIWVGHKPRRCGPFTTPSSLAPTDHIDFRLRQTDPNMALNALKAQGRTVHISPKESRPRSARVNQSESSPQQHRIECFELHQTSQPHTLFLALPNESTLRRALGNATVLTIASPSIAVCKTSSSDESHLKSKREELPADELSNCKRGKRAPRP</sequence>
<dbReference type="EMBL" id="JBGBPQ010000003">
    <property type="protein sequence ID" value="KAL1526734.1"/>
    <property type="molecule type" value="Genomic_DNA"/>
</dbReference>